<proteinExistence type="predicted"/>
<feature type="region of interest" description="Disordered" evidence="2">
    <location>
        <begin position="1"/>
        <end position="58"/>
    </location>
</feature>
<feature type="binding site" evidence="1">
    <location>
        <position position="137"/>
    </location>
    <ligand>
        <name>Zn(2+)</name>
        <dbReference type="ChEBI" id="CHEBI:29105"/>
    </ligand>
</feature>
<dbReference type="GeneID" id="101509847"/>
<feature type="binding site" evidence="1">
    <location>
        <position position="296"/>
    </location>
    <ligand>
        <name>Zn(2+)</name>
        <dbReference type="ChEBI" id="CHEBI:29105"/>
    </ligand>
</feature>
<reference evidence="3" key="1">
    <citation type="journal article" date="2013" name="Nat. Biotechnol.">
        <title>Draft genome sequence of chickpea (Cicer arietinum) provides a resource for trait improvement.</title>
        <authorList>
            <person name="Varshney R.K."/>
            <person name="Song C."/>
            <person name="Saxena R.K."/>
            <person name="Azam S."/>
            <person name="Yu S."/>
            <person name="Sharpe A.G."/>
            <person name="Cannon S."/>
            <person name="Baek J."/>
            <person name="Rosen B.D."/>
            <person name="Tar'an B."/>
            <person name="Millan T."/>
            <person name="Zhang X."/>
            <person name="Ramsay L.D."/>
            <person name="Iwata A."/>
            <person name="Wang Y."/>
            <person name="Nelson W."/>
            <person name="Farmer A.D."/>
            <person name="Gaur P.M."/>
            <person name="Soderlund C."/>
            <person name="Penmetsa R.V."/>
            <person name="Xu C."/>
            <person name="Bharti A.K."/>
            <person name="He W."/>
            <person name="Winter P."/>
            <person name="Zhao S."/>
            <person name="Hane J.K."/>
            <person name="Carrasquilla-Garcia N."/>
            <person name="Condie J.A."/>
            <person name="Upadhyaya H.D."/>
            <person name="Luo M.C."/>
            <person name="Thudi M."/>
            <person name="Gowda C.L."/>
            <person name="Singh N.P."/>
            <person name="Lichtenzveig J."/>
            <person name="Gali K.K."/>
            <person name="Rubio J."/>
            <person name="Nadarajan N."/>
            <person name="Dolezel J."/>
            <person name="Bansal K.C."/>
            <person name="Xu X."/>
            <person name="Edwards D."/>
            <person name="Zhang G."/>
            <person name="Kahl G."/>
            <person name="Gil J."/>
            <person name="Singh K.B."/>
            <person name="Datta S.K."/>
            <person name="Jackson S.A."/>
            <person name="Wang J."/>
            <person name="Cook D.R."/>
        </authorList>
    </citation>
    <scope>NUCLEOTIDE SEQUENCE [LARGE SCALE GENOMIC DNA]</scope>
    <source>
        <strain evidence="3">cv. CDC Frontier</strain>
    </source>
</reference>
<name>A0A1S2YA09_CICAR</name>
<dbReference type="GO" id="GO:0006284">
    <property type="term" value="P:base-excision repair"/>
    <property type="evidence" value="ECO:0007669"/>
    <property type="project" value="InterPro"/>
</dbReference>
<dbReference type="InterPro" id="IPR005019">
    <property type="entry name" value="Adenine_glyco"/>
</dbReference>
<dbReference type="GO" id="GO:0008725">
    <property type="term" value="F:DNA-3-methyladenine glycosylase activity"/>
    <property type="evidence" value="ECO:0007669"/>
    <property type="project" value="InterPro"/>
</dbReference>
<dbReference type="KEGG" id="cam:101509847"/>
<dbReference type="Proteomes" id="UP000087171">
    <property type="component" value="Chromosome Ca5"/>
</dbReference>
<evidence type="ECO:0000256" key="1">
    <source>
        <dbReference type="PIRSR" id="PIRSR605019-1"/>
    </source>
</evidence>
<dbReference type="SUPFAM" id="SSF48150">
    <property type="entry name" value="DNA-glycosylase"/>
    <property type="match status" value="1"/>
</dbReference>
<sequence length="323" mass="36891">MPVATKLNASRATEPRAILKPGGNRVTVYEEHKRKKENTKKTHDPRKQVPNISDSVVQSNVSLDSTCSSDSFSSDSSVKKVNTVNANESAKMKRNGFKPVRVVPDGVHVSPPHKASEPSKRCDWITPNSDPLYTAFHDEEWGVPVYNDDRKLFELLVFSQALAEHTWPAILNHRDIFRKLFENFDPSSIAQFTEKKLLTPKINGNPLLSEQKLRAIVENAKQLLKVQLEFGSFSNYCWKFVNHKPIRNEFRYGRQVPVKTPKAELISKDMMRRGFQCVGPKVVYSFMQVTGLVNDHLLTCFRCQQCNVTIKNKINTEVYEKKV</sequence>
<dbReference type="STRING" id="3827.A0A1S2YA09"/>
<gene>
    <name evidence="4" type="primary">LOC101509847</name>
</gene>
<dbReference type="GO" id="GO:0046872">
    <property type="term" value="F:metal ion binding"/>
    <property type="evidence" value="ECO:0007669"/>
    <property type="project" value="UniProtKB-KW"/>
</dbReference>
<dbReference type="OrthoDB" id="3941538at2759"/>
<feature type="binding site" evidence="1">
    <location>
        <position position="300"/>
    </location>
    <ligand>
        <name>Zn(2+)</name>
        <dbReference type="ChEBI" id="CHEBI:29105"/>
    </ligand>
</feature>
<protein>
    <submittedName>
        <fullName evidence="4">Uncharacterized protein LOC101509847</fullName>
    </submittedName>
</protein>
<keyword evidence="1" id="KW-0862">Zinc</keyword>
<dbReference type="Gene3D" id="1.10.340.30">
    <property type="entry name" value="Hypothetical protein, domain 2"/>
    <property type="match status" value="1"/>
</dbReference>
<dbReference type="PaxDb" id="3827-XP_004501037.1"/>
<reference evidence="4" key="2">
    <citation type="submission" date="2025-08" db="UniProtKB">
        <authorList>
            <consortium name="RefSeq"/>
        </authorList>
    </citation>
    <scope>IDENTIFICATION</scope>
    <source>
        <tissue evidence="4">Etiolated seedlings</tissue>
    </source>
</reference>
<dbReference type="InterPro" id="IPR011257">
    <property type="entry name" value="DNA_glycosylase"/>
</dbReference>
<evidence type="ECO:0000313" key="4">
    <source>
        <dbReference type="RefSeq" id="XP_004501037.1"/>
    </source>
</evidence>
<dbReference type="PANTHER" id="PTHR31116">
    <property type="entry name" value="OS04G0501200 PROTEIN"/>
    <property type="match status" value="1"/>
</dbReference>
<accession>A0A1S2YA09</accession>
<feature type="binding site" evidence="1">
    <location>
        <position position="122"/>
    </location>
    <ligand>
        <name>Zn(2+)</name>
        <dbReference type="ChEBI" id="CHEBI:29105"/>
    </ligand>
</feature>
<evidence type="ECO:0000256" key="2">
    <source>
        <dbReference type="SAM" id="MobiDB-lite"/>
    </source>
</evidence>
<dbReference type="Pfam" id="PF03352">
    <property type="entry name" value="Adenine_glyco"/>
    <property type="match status" value="1"/>
</dbReference>
<keyword evidence="3" id="KW-1185">Reference proteome</keyword>
<dbReference type="AlphaFoldDB" id="A0A1S2YA09"/>
<organism evidence="3 4">
    <name type="scientific">Cicer arietinum</name>
    <name type="common">Chickpea</name>
    <name type="synonym">Garbanzo</name>
    <dbReference type="NCBI Taxonomy" id="3827"/>
    <lineage>
        <taxon>Eukaryota</taxon>
        <taxon>Viridiplantae</taxon>
        <taxon>Streptophyta</taxon>
        <taxon>Embryophyta</taxon>
        <taxon>Tracheophyta</taxon>
        <taxon>Spermatophyta</taxon>
        <taxon>Magnoliopsida</taxon>
        <taxon>eudicotyledons</taxon>
        <taxon>Gunneridae</taxon>
        <taxon>Pentapetalae</taxon>
        <taxon>rosids</taxon>
        <taxon>fabids</taxon>
        <taxon>Fabales</taxon>
        <taxon>Fabaceae</taxon>
        <taxon>Papilionoideae</taxon>
        <taxon>50 kb inversion clade</taxon>
        <taxon>NPAAA clade</taxon>
        <taxon>Hologalegina</taxon>
        <taxon>IRL clade</taxon>
        <taxon>Cicereae</taxon>
        <taxon>Cicer</taxon>
    </lineage>
</organism>
<dbReference type="eggNOG" id="ENOG502S159">
    <property type="taxonomic scope" value="Eukaryota"/>
</dbReference>
<dbReference type="RefSeq" id="XP_004501037.1">
    <property type="nucleotide sequence ID" value="XM_004500980.3"/>
</dbReference>
<dbReference type="PANTHER" id="PTHR31116:SF25">
    <property type="entry name" value="DNA GLYCOSYLASE SUPERFAMILY PROTEIN"/>
    <property type="match status" value="1"/>
</dbReference>
<evidence type="ECO:0000313" key="3">
    <source>
        <dbReference type="Proteomes" id="UP000087171"/>
    </source>
</evidence>
<keyword evidence="1" id="KW-0479">Metal-binding</keyword>